<dbReference type="InterPro" id="IPR018187">
    <property type="entry name" value="Asp/Glu_racemase_AS_1"/>
</dbReference>
<dbReference type="GO" id="GO:0047661">
    <property type="term" value="F:amino-acid racemase activity"/>
    <property type="evidence" value="ECO:0007669"/>
    <property type="project" value="InterPro"/>
</dbReference>
<comment type="similarity">
    <text evidence="1">Belongs to the aspartate/glutamate racemases family.</text>
</comment>
<dbReference type="AlphaFoldDB" id="A0A7C8BRD7"/>
<dbReference type="PANTHER" id="PTHR21198:SF7">
    <property type="entry name" value="ASPARTATE-GLUTAMATE RACEMASE FAMILY"/>
    <property type="match status" value="1"/>
</dbReference>
<gene>
    <name evidence="3" type="ORF">F8D48_04480</name>
</gene>
<comment type="caution">
    <text evidence="3">The sequence shown here is derived from an EMBL/GenBank/DDBJ whole genome shotgun (WGS) entry which is preliminary data.</text>
</comment>
<keyword evidence="2 3" id="KW-0413">Isomerase</keyword>
<protein>
    <submittedName>
        <fullName evidence="3">Amino acid racemase</fullName>
        <ecNumber evidence="3">5.1.1.-</ecNumber>
    </submittedName>
</protein>
<dbReference type="EMBL" id="WAJS01000010">
    <property type="protein sequence ID" value="KAB1650726.1"/>
    <property type="molecule type" value="Genomic_DNA"/>
</dbReference>
<evidence type="ECO:0000256" key="2">
    <source>
        <dbReference type="ARBA" id="ARBA00023235"/>
    </source>
</evidence>
<sequence length="250" mass="25772">MLGGSDPVTAHLVGVLGGVGPGATAHFLRRLVERTDARCDQDHVRTLAFNDTAIPDRTAFLTGASSRSPVAALVEDGQLLAACGCDLLALPCNTAHSFFDEVQSALSVPLIHMVRETMAATAAMGLRRVGVLATAGTVLSDVYGRAGAEAGVAAHYPDRAGQRAVSSIIFDQVKAGLPVDPTALDGLAAPFCAMGCDGVVLGCTELSLAFRGRGEAAGLPVIDALDILADRIIEHAGRPLKNSEILPLPN</sequence>
<dbReference type="Gene3D" id="3.40.50.1860">
    <property type="match status" value="2"/>
</dbReference>
<dbReference type="PROSITE" id="PS00923">
    <property type="entry name" value="ASP_GLU_RACEMASE_1"/>
    <property type="match status" value="1"/>
</dbReference>
<keyword evidence="4" id="KW-1185">Reference proteome</keyword>
<accession>A0A7C8BRD7</accession>
<dbReference type="EC" id="5.1.1.-" evidence="3"/>
<reference evidence="3 4" key="1">
    <citation type="submission" date="2019-09" db="EMBL/GenBank/DDBJ databases">
        <title>Whole genome shotgun sequencing (WGS) of Ellagibacter isourolithinifaciens DSM 104140(T) and Adlercreutzia muris DSM 29508(T).</title>
        <authorList>
            <person name="Stoll D.A."/>
            <person name="Danylec N."/>
            <person name="Huch M."/>
        </authorList>
    </citation>
    <scope>NUCLEOTIDE SEQUENCE [LARGE SCALE GENOMIC DNA]</scope>
    <source>
        <strain evidence="3 4">DSM 29508</strain>
    </source>
</reference>
<dbReference type="Pfam" id="PF01177">
    <property type="entry name" value="Asp_Glu_race"/>
    <property type="match status" value="1"/>
</dbReference>
<dbReference type="PANTHER" id="PTHR21198">
    <property type="entry name" value="GLUTAMATE RACEMASE"/>
    <property type="match status" value="1"/>
</dbReference>
<dbReference type="InterPro" id="IPR004380">
    <property type="entry name" value="Asp_race"/>
</dbReference>
<evidence type="ECO:0000313" key="4">
    <source>
        <dbReference type="Proteomes" id="UP000479639"/>
    </source>
</evidence>
<proteinExistence type="inferred from homology"/>
<dbReference type="InterPro" id="IPR015942">
    <property type="entry name" value="Asp/Glu/hydantoin_racemase"/>
</dbReference>
<dbReference type="SUPFAM" id="SSF53681">
    <property type="entry name" value="Aspartate/glutamate racemase"/>
    <property type="match status" value="2"/>
</dbReference>
<dbReference type="NCBIfam" id="TIGR00035">
    <property type="entry name" value="asp_race"/>
    <property type="match status" value="1"/>
</dbReference>
<organism evidence="3 4">
    <name type="scientific">Adlercreutzia muris</name>
    <dbReference type="NCBI Taxonomy" id="1796610"/>
    <lineage>
        <taxon>Bacteria</taxon>
        <taxon>Bacillati</taxon>
        <taxon>Actinomycetota</taxon>
        <taxon>Coriobacteriia</taxon>
        <taxon>Eggerthellales</taxon>
        <taxon>Eggerthellaceae</taxon>
        <taxon>Adlercreutzia</taxon>
    </lineage>
</organism>
<evidence type="ECO:0000256" key="1">
    <source>
        <dbReference type="ARBA" id="ARBA00007847"/>
    </source>
</evidence>
<evidence type="ECO:0000313" key="3">
    <source>
        <dbReference type="EMBL" id="KAB1650726.1"/>
    </source>
</evidence>
<name>A0A7C8BRD7_9ACTN</name>
<dbReference type="InterPro" id="IPR001920">
    <property type="entry name" value="Asp/Glu_race"/>
</dbReference>
<dbReference type="Proteomes" id="UP000479639">
    <property type="component" value="Unassembled WGS sequence"/>
</dbReference>